<accession>Q54CU0</accession>
<proteinExistence type="predicted"/>
<dbReference type="InParanoid" id="Q54CU0"/>
<dbReference type="AlphaFoldDB" id="Q54CU0"/>
<dbReference type="RefSeq" id="XP_629580.1">
    <property type="nucleotide sequence ID" value="XM_629578.1"/>
</dbReference>
<dbReference type="GlyGen" id="Q54CU0">
    <property type="glycosylation" value="1 site"/>
</dbReference>
<dbReference type="Proteomes" id="UP000002195">
    <property type="component" value="Unassembled WGS sequence"/>
</dbReference>
<sequence>MNQQINIRESLDISGGSGSGCDDENDKLFKLGKSLFILLNDDNINSNKASSNKNKNKDNNNNNNNNKIKLIIDNRHENNKNKNKNNQISKDNLNQQNLLLLNNNSDFKKAFESIDKSIKISPTDSMKGRILQISITLAAARACSRGPNSPYSSR</sequence>
<dbReference type="VEuPathDB" id="AmoebaDB:DDB_G0292728"/>
<feature type="region of interest" description="Disordered" evidence="1">
    <location>
        <begin position="1"/>
        <end position="20"/>
    </location>
</feature>
<organism evidence="2 3">
    <name type="scientific">Dictyostelium discoideum</name>
    <name type="common">Social amoeba</name>
    <dbReference type="NCBI Taxonomy" id="44689"/>
    <lineage>
        <taxon>Eukaryota</taxon>
        <taxon>Amoebozoa</taxon>
        <taxon>Evosea</taxon>
        <taxon>Eumycetozoa</taxon>
        <taxon>Dictyostelia</taxon>
        <taxon>Dictyosteliales</taxon>
        <taxon>Dictyosteliaceae</taxon>
        <taxon>Dictyostelium</taxon>
    </lineage>
</organism>
<evidence type="ECO:0000256" key="1">
    <source>
        <dbReference type="SAM" id="MobiDB-lite"/>
    </source>
</evidence>
<dbReference type="dictyBase" id="DDB_G0292728"/>
<dbReference type="KEGG" id="ddi:DDB_G0292728"/>
<feature type="non-terminal residue" evidence="2">
    <location>
        <position position="154"/>
    </location>
</feature>
<name>Q54CU0_DICDI</name>
<keyword evidence="3" id="KW-1185">Reference proteome</keyword>
<gene>
    <name evidence="2" type="ORF">DDB_G0292728</name>
</gene>
<evidence type="ECO:0000313" key="2">
    <source>
        <dbReference type="EMBL" id="EAL61167.1"/>
    </source>
</evidence>
<dbReference type="HOGENOM" id="CLU_1708956_0_0_1"/>
<dbReference type="EMBL" id="AAFI02000194">
    <property type="protein sequence ID" value="EAL61167.1"/>
    <property type="molecule type" value="Genomic_DNA"/>
</dbReference>
<feature type="region of interest" description="Disordered" evidence="1">
    <location>
        <begin position="46"/>
        <end position="66"/>
    </location>
</feature>
<dbReference type="PaxDb" id="44689-DDB0219769"/>
<dbReference type="GeneID" id="8628841"/>
<reference evidence="2 3" key="1">
    <citation type="journal article" date="2005" name="Nature">
        <title>The genome of the social amoeba Dictyostelium discoideum.</title>
        <authorList>
            <consortium name="The Dictyostelium discoideum Sequencing Consortium"/>
            <person name="Eichinger L."/>
            <person name="Pachebat J.A."/>
            <person name="Glockner G."/>
            <person name="Rajandream M.A."/>
            <person name="Sucgang R."/>
            <person name="Berriman M."/>
            <person name="Song J."/>
            <person name="Olsen R."/>
            <person name="Szafranski K."/>
            <person name="Xu Q."/>
            <person name="Tunggal B."/>
            <person name="Kummerfeld S."/>
            <person name="Madera M."/>
            <person name="Konfortov B.A."/>
            <person name="Rivero F."/>
            <person name="Bankier A.T."/>
            <person name="Lehmann R."/>
            <person name="Hamlin N."/>
            <person name="Davies R."/>
            <person name="Gaudet P."/>
            <person name="Fey P."/>
            <person name="Pilcher K."/>
            <person name="Chen G."/>
            <person name="Saunders D."/>
            <person name="Sodergren E."/>
            <person name="Davis P."/>
            <person name="Kerhornou A."/>
            <person name="Nie X."/>
            <person name="Hall N."/>
            <person name="Anjard C."/>
            <person name="Hemphill L."/>
            <person name="Bason N."/>
            <person name="Farbrother P."/>
            <person name="Desany B."/>
            <person name="Just E."/>
            <person name="Morio T."/>
            <person name="Rost R."/>
            <person name="Churcher C."/>
            <person name="Cooper J."/>
            <person name="Haydock S."/>
            <person name="van Driessche N."/>
            <person name="Cronin A."/>
            <person name="Goodhead I."/>
            <person name="Muzny D."/>
            <person name="Mourier T."/>
            <person name="Pain A."/>
            <person name="Lu M."/>
            <person name="Harper D."/>
            <person name="Lindsay R."/>
            <person name="Hauser H."/>
            <person name="James K."/>
            <person name="Quiles M."/>
            <person name="Madan Babu M."/>
            <person name="Saito T."/>
            <person name="Buchrieser C."/>
            <person name="Wardroper A."/>
            <person name="Felder M."/>
            <person name="Thangavelu M."/>
            <person name="Johnson D."/>
            <person name="Knights A."/>
            <person name="Loulseged H."/>
            <person name="Mungall K."/>
            <person name="Oliver K."/>
            <person name="Price C."/>
            <person name="Quail M.A."/>
            <person name="Urushihara H."/>
            <person name="Hernandez J."/>
            <person name="Rabbinowitsch E."/>
            <person name="Steffen D."/>
            <person name="Sanders M."/>
            <person name="Ma J."/>
            <person name="Kohara Y."/>
            <person name="Sharp S."/>
            <person name="Simmonds M."/>
            <person name="Spiegler S."/>
            <person name="Tivey A."/>
            <person name="Sugano S."/>
            <person name="White B."/>
            <person name="Walker D."/>
            <person name="Woodward J."/>
            <person name="Winckler T."/>
            <person name="Tanaka Y."/>
            <person name="Shaulsky G."/>
            <person name="Schleicher M."/>
            <person name="Weinstock G."/>
            <person name="Rosenthal A."/>
            <person name="Cox E.C."/>
            <person name="Chisholm R.L."/>
            <person name="Gibbs R."/>
            <person name="Loomis W.F."/>
            <person name="Platzer M."/>
            <person name="Kay R.R."/>
            <person name="Williams J."/>
            <person name="Dear P.H."/>
            <person name="Noegel A.A."/>
            <person name="Barrell B."/>
            <person name="Kuspa A."/>
        </authorList>
    </citation>
    <scope>NUCLEOTIDE SEQUENCE [LARGE SCALE GENOMIC DNA]</scope>
    <source>
        <strain evidence="2 3">AX4</strain>
    </source>
</reference>
<evidence type="ECO:0000313" key="3">
    <source>
        <dbReference type="Proteomes" id="UP000002195"/>
    </source>
</evidence>
<protein>
    <submittedName>
        <fullName evidence="2">Uncharacterized protein</fullName>
    </submittedName>
</protein>
<comment type="caution">
    <text evidence="2">The sequence shown here is derived from an EMBL/GenBank/DDBJ whole genome shotgun (WGS) entry which is preliminary data.</text>
</comment>